<dbReference type="GO" id="GO:0005886">
    <property type="term" value="C:plasma membrane"/>
    <property type="evidence" value="ECO:0007669"/>
    <property type="project" value="UniProtKB-SubCell"/>
</dbReference>
<feature type="transmembrane region" description="Helical" evidence="10">
    <location>
        <begin position="299"/>
        <end position="317"/>
    </location>
</feature>
<keyword evidence="5" id="KW-0573">Peptidoglycan synthesis</keyword>
<dbReference type="AlphaFoldDB" id="A0A1T4YU69"/>
<dbReference type="EMBL" id="FUYE01000017">
    <property type="protein sequence ID" value="SKB04801.1"/>
    <property type="molecule type" value="Genomic_DNA"/>
</dbReference>
<protein>
    <submittedName>
        <fullName evidence="11">Putative peptidoglycan lipid II flippase</fullName>
    </submittedName>
</protein>
<dbReference type="InterPro" id="IPR051050">
    <property type="entry name" value="Lipid_II_flippase_MurJ/MviN"/>
</dbReference>
<evidence type="ECO:0000256" key="10">
    <source>
        <dbReference type="SAM" id="Phobius"/>
    </source>
</evidence>
<sequence>MVESLRHQLSQLLDHTRKLFRLGVGSRIVSGFMLVAVLTMVSKGVSFIKDATVAHHFGTGDSLDAFLVAFGLLSFLAALAGGGLPEAFLPTYTQIAHQKGRHRALRLGVQSTGLHFISLLMLAGVCYLIAPSFINWATRGFNDEKQALAVHLMRHLLPFMVCFGMSYQLSAWLRADKHFIAASSSPMVIPFTIIGMLLIHGAEGSTVDTLVQGTVIGAILHLSILSIVMLRAMPKQTHFWQSCLRLWEPKLRHIARNTTHFLFAGGIFSSTVVVDQTMAAWLSPGSVAVLGYTEKLCGIILAVTVSPSCDVLFPYFADKVAHQDWLGLRKLLLRSAGLILALALPATLLLDGLAPWIVSLLFERGSFTASDTERVAEVLRYAALQIPFFIVSSLASRVVVAMQATQFIIWISVLGLFSNAGLNWLLMQRMGASGIALSTVLVHMISALVVCSYVLRQIRVKLKSVQA</sequence>
<keyword evidence="6 10" id="KW-1133">Transmembrane helix</keyword>
<feature type="transmembrane region" description="Helical" evidence="10">
    <location>
        <begin position="146"/>
        <end position="167"/>
    </location>
</feature>
<feature type="transmembrane region" description="Helical" evidence="10">
    <location>
        <begin position="113"/>
        <end position="134"/>
    </location>
</feature>
<dbReference type="STRING" id="48467.SAMN02745166_04105"/>
<feature type="transmembrane region" description="Helical" evidence="10">
    <location>
        <begin position="179"/>
        <end position="199"/>
    </location>
</feature>
<feature type="transmembrane region" description="Helical" evidence="10">
    <location>
        <begin position="338"/>
        <end position="358"/>
    </location>
</feature>
<feature type="transmembrane region" description="Helical" evidence="10">
    <location>
        <begin position="211"/>
        <end position="233"/>
    </location>
</feature>
<feature type="transmembrane region" description="Helical" evidence="10">
    <location>
        <begin position="407"/>
        <end position="426"/>
    </location>
</feature>
<evidence type="ECO:0000256" key="1">
    <source>
        <dbReference type="ARBA" id="ARBA00004651"/>
    </source>
</evidence>
<dbReference type="GO" id="GO:0008360">
    <property type="term" value="P:regulation of cell shape"/>
    <property type="evidence" value="ECO:0007669"/>
    <property type="project" value="UniProtKB-KW"/>
</dbReference>
<keyword evidence="4" id="KW-0133">Cell shape</keyword>
<dbReference type="Pfam" id="PF03023">
    <property type="entry name" value="MurJ"/>
    <property type="match status" value="1"/>
</dbReference>
<dbReference type="GO" id="GO:0015648">
    <property type="term" value="F:lipid-linked peptidoglycan transporter activity"/>
    <property type="evidence" value="ECO:0007669"/>
    <property type="project" value="TreeGrafter"/>
</dbReference>
<keyword evidence="12" id="KW-1185">Reference proteome</keyword>
<proteinExistence type="inferred from homology"/>
<dbReference type="InterPro" id="IPR004268">
    <property type="entry name" value="MurJ"/>
</dbReference>
<evidence type="ECO:0000256" key="3">
    <source>
        <dbReference type="ARBA" id="ARBA00022692"/>
    </source>
</evidence>
<dbReference type="RefSeq" id="WP_176159564.1">
    <property type="nucleotide sequence ID" value="NZ_FUYE01000017.1"/>
</dbReference>
<dbReference type="GO" id="GO:0009252">
    <property type="term" value="P:peptidoglycan biosynthetic process"/>
    <property type="evidence" value="ECO:0007669"/>
    <property type="project" value="UniProtKB-KW"/>
</dbReference>
<dbReference type="Proteomes" id="UP000190774">
    <property type="component" value="Unassembled WGS sequence"/>
</dbReference>
<feature type="transmembrane region" description="Helical" evidence="10">
    <location>
        <begin position="20"/>
        <end position="45"/>
    </location>
</feature>
<keyword evidence="2" id="KW-1003">Cell membrane</keyword>
<evidence type="ECO:0000256" key="7">
    <source>
        <dbReference type="ARBA" id="ARBA00023136"/>
    </source>
</evidence>
<organism evidence="11 12">
    <name type="scientific">Prosthecobacter debontii</name>
    <dbReference type="NCBI Taxonomy" id="48467"/>
    <lineage>
        <taxon>Bacteria</taxon>
        <taxon>Pseudomonadati</taxon>
        <taxon>Verrucomicrobiota</taxon>
        <taxon>Verrucomicrobiia</taxon>
        <taxon>Verrucomicrobiales</taxon>
        <taxon>Verrucomicrobiaceae</taxon>
        <taxon>Prosthecobacter</taxon>
    </lineage>
</organism>
<evidence type="ECO:0000256" key="6">
    <source>
        <dbReference type="ARBA" id="ARBA00022989"/>
    </source>
</evidence>
<comment type="function">
    <text evidence="8">Involved in peptidoglycan biosynthesis. Transports lipid-linked peptidoglycan precursors from the inner to the outer leaflet of the cytoplasmic membrane.</text>
</comment>
<name>A0A1T4YU69_9BACT</name>
<gene>
    <name evidence="11" type="ORF">SAMN02745166_04105</name>
</gene>
<evidence type="ECO:0000256" key="2">
    <source>
        <dbReference type="ARBA" id="ARBA00022475"/>
    </source>
</evidence>
<evidence type="ECO:0000313" key="12">
    <source>
        <dbReference type="Proteomes" id="UP000190774"/>
    </source>
</evidence>
<evidence type="ECO:0000256" key="4">
    <source>
        <dbReference type="ARBA" id="ARBA00022960"/>
    </source>
</evidence>
<evidence type="ECO:0000256" key="5">
    <source>
        <dbReference type="ARBA" id="ARBA00022984"/>
    </source>
</evidence>
<keyword evidence="3 10" id="KW-0812">Transmembrane</keyword>
<dbReference type="GO" id="GO:0034204">
    <property type="term" value="P:lipid translocation"/>
    <property type="evidence" value="ECO:0007669"/>
    <property type="project" value="TreeGrafter"/>
</dbReference>
<dbReference type="PANTHER" id="PTHR47019">
    <property type="entry name" value="LIPID II FLIPPASE MURJ"/>
    <property type="match status" value="1"/>
</dbReference>
<dbReference type="PRINTS" id="PR01806">
    <property type="entry name" value="VIRFACTRMVIN"/>
</dbReference>
<feature type="transmembrane region" description="Helical" evidence="10">
    <location>
        <begin position="65"/>
        <end position="92"/>
    </location>
</feature>
<accession>A0A1T4YU69</accession>
<feature type="transmembrane region" description="Helical" evidence="10">
    <location>
        <begin position="432"/>
        <end position="455"/>
    </location>
</feature>
<evidence type="ECO:0000256" key="8">
    <source>
        <dbReference type="ARBA" id="ARBA00060041"/>
    </source>
</evidence>
<feature type="transmembrane region" description="Helical" evidence="10">
    <location>
        <begin position="378"/>
        <end position="400"/>
    </location>
</feature>
<evidence type="ECO:0000256" key="9">
    <source>
        <dbReference type="ARBA" id="ARBA00061532"/>
    </source>
</evidence>
<dbReference type="PANTHER" id="PTHR47019:SF1">
    <property type="entry name" value="LIPID II FLIPPASE MURJ"/>
    <property type="match status" value="1"/>
</dbReference>
<feature type="transmembrane region" description="Helical" evidence="10">
    <location>
        <begin position="254"/>
        <end position="274"/>
    </location>
</feature>
<evidence type="ECO:0000313" key="11">
    <source>
        <dbReference type="EMBL" id="SKB04801.1"/>
    </source>
</evidence>
<comment type="subcellular location">
    <subcellularLocation>
        <location evidence="1">Cell membrane</location>
        <topology evidence="1">Multi-pass membrane protein</topology>
    </subcellularLocation>
</comment>
<comment type="similarity">
    <text evidence="9">Belongs to the MurJ/MviN family.</text>
</comment>
<reference evidence="12" key="1">
    <citation type="submission" date="2017-02" db="EMBL/GenBank/DDBJ databases">
        <authorList>
            <person name="Varghese N."/>
            <person name="Submissions S."/>
        </authorList>
    </citation>
    <scope>NUCLEOTIDE SEQUENCE [LARGE SCALE GENOMIC DNA]</scope>
    <source>
        <strain evidence="12">ATCC 700200</strain>
    </source>
</reference>
<keyword evidence="7 10" id="KW-0472">Membrane</keyword>